<dbReference type="Gene3D" id="3.40.50.2300">
    <property type="match status" value="1"/>
</dbReference>
<dbReference type="InterPro" id="IPR011006">
    <property type="entry name" value="CheY-like_superfamily"/>
</dbReference>
<protein>
    <submittedName>
        <fullName evidence="3">Response regulator</fullName>
    </submittedName>
</protein>
<comment type="caution">
    <text evidence="1">Lacks conserved residue(s) required for the propagation of feature annotation.</text>
</comment>
<dbReference type="Proteomes" id="UP001491349">
    <property type="component" value="Unassembled WGS sequence"/>
</dbReference>
<evidence type="ECO:0000259" key="2">
    <source>
        <dbReference type="PROSITE" id="PS50110"/>
    </source>
</evidence>
<feature type="domain" description="Response regulatory" evidence="2">
    <location>
        <begin position="18"/>
        <end position="135"/>
    </location>
</feature>
<dbReference type="CDD" id="cd00156">
    <property type="entry name" value="REC"/>
    <property type="match status" value="1"/>
</dbReference>
<keyword evidence="4" id="KW-1185">Reference proteome</keyword>
<evidence type="ECO:0000313" key="4">
    <source>
        <dbReference type="Proteomes" id="UP001491349"/>
    </source>
</evidence>
<dbReference type="RefSeq" id="WP_187660768.1">
    <property type="nucleotide sequence ID" value="NZ_JACTAB010000006.1"/>
</dbReference>
<dbReference type="PROSITE" id="PS50110">
    <property type="entry name" value="RESPONSE_REGULATORY"/>
    <property type="match status" value="1"/>
</dbReference>
<dbReference type="EMBL" id="JBBPCB010000006">
    <property type="protein sequence ID" value="MEK8180653.1"/>
    <property type="molecule type" value="Genomic_DNA"/>
</dbReference>
<sequence>MFFQIGADIFVTMKEGQTIYYLDINNQDLHYLKHIIENLGHTIFIYKDGYKMMEDLSKLETNPDLLFLGNNMPILNGKELLVILKNSKKLNNIPVVVIARVLPKKLMRLYIDNGVKHIIKKTHPSNYSATFNKVLEMDFA</sequence>
<name>A0ABU9E1X7_9FLAO</name>
<evidence type="ECO:0000256" key="1">
    <source>
        <dbReference type="PROSITE-ProRule" id="PRU00169"/>
    </source>
</evidence>
<accession>A0ABU9E1X7</accession>
<dbReference type="SUPFAM" id="SSF52172">
    <property type="entry name" value="CheY-like"/>
    <property type="match status" value="1"/>
</dbReference>
<dbReference type="InterPro" id="IPR001789">
    <property type="entry name" value="Sig_transdc_resp-reg_receiver"/>
</dbReference>
<organism evidence="3 4">
    <name type="scientific">Flavobacterium buctense</name>
    <dbReference type="NCBI Taxonomy" id="1648146"/>
    <lineage>
        <taxon>Bacteria</taxon>
        <taxon>Pseudomonadati</taxon>
        <taxon>Bacteroidota</taxon>
        <taxon>Flavobacteriia</taxon>
        <taxon>Flavobacteriales</taxon>
        <taxon>Flavobacteriaceae</taxon>
        <taxon>Flavobacterium</taxon>
    </lineage>
</organism>
<comment type="caution">
    <text evidence="3">The sequence shown here is derived from an EMBL/GenBank/DDBJ whole genome shotgun (WGS) entry which is preliminary data.</text>
</comment>
<reference evidence="3 4" key="1">
    <citation type="submission" date="2024-04" db="EMBL/GenBank/DDBJ databases">
        <title>draft genome sequnece of Flavobacterium buctense JCM 30750.</title>
        <authorList>
            <person name="Kim D.-U."/>
        </authorList>
    </citation>
    <scope>NUCLEOTIDE SEQUENCE [LARGE SCALE GENOMIC DNA]</scope>
    <source>
        <strain evidence="3 4">JCM 30750</strain>
    </source>
</reference>
<proteinExistence type="predicted"/>
<evidence type="ECO:0000313" key="3">
    <source>
        <dbReference type="EMBL" id="MEK8180653.1"/>
    </source>
</evidence>
<gene>
    <name evidence="3" type="ORF">WMW71_09920</name>
</gene>